<evidence type="ECO:0000313" key="1">
    <source>
        <dbReference type="EMBL" id="KRX49100.1"/>
    </source>
</evidence>
<sequence>MVSEQILPADQLIVGHVNDAVRMFNQCVESTKKSQDEVTALIDKIIADLNFIRQQTAKDDFDIEVPLRSLRDCKKRLSVVCSILNNLRERLKNLLSSCNPVQ</sequence>
<gene>
    <name evidence="1" type="ORF">T05_6582</name>
</gene>
<evidence type="ECO:0000313" key="2">
    <source>
        <dbReference type="Proteomes" id="UP000055048"/>
    </source>
</evidence>
<name>A0A0V0UCK7_9BILA</name>
<reference evidence="1 2" key="1">
    <citation type="submission" date="2015-01" db="EMBL/GenBank/DDBJ databases">
        <title>Evolution of Trichinella species and genotypes.</title>
        <authorList>
            <person name="Korhonen P.K."/>
            <person name="Edoardo P."/>
            <person name="Giuseppe L.R."/>
            <person name="Gasser R.B."/>
        </authorList>
    </citation>
    <scope>NUCLEOTIDE SEQUENCE [LARGE SCALE GENOMIC DNA]</scope>
    <source>
        <strain evidence="1">ISS417</strain>
    </source>
</reference>
<accession>A0A0V0UCK7</accession>
<evidence type="ECO:0008006" key="3">
    <source>
        <dbReference type="Google" id="ProtNLM"/>
    </source>
</evidence>
<protein>
    <recommendedName>
        <fullName evidence="3">Biogenesis of lysosome-related organelles complex 1 subunit 7</fullName>
    </recommendedName>
</protein>
<keyword evidence="2" id="KW-1185">Reference proteome</keyword>
<dbReference type="Proteomes" id="UP000055048">
    <property type="component" value="Unassembled WGS sequence"/>
</dbReference>
<dbReference type="AlphaFoldDB" id="A0A0V0UCK7"/>
<proteinExistence type="predicted"/>
<organism evidence="1 2">
    <name type="scientific">Trichinella murrelli</name>
    <dbReference type="NCBI Taxonomy" id="144512"/>
    <lineage>
        <taxon>Eukaryota</taxon>
        <taxon>Metazoa</taxon>
        <taxon>Ecdysozoa</taxon>
        <taxon>Nematoda</taxon>
        <taxon>Enoplea</taxon>
        <taxon>Dorylaimia</taxon>
        <taxon>Trichinellida</taxon>
        <taxon>Trichinellidae</taxon>
        <taxon>Trichinella</taxon>
    </lineage>
</organism>
<dbReference type="OrthoDB" id="5917808at2759"/>
<comment type="caution">
    <text evidence="1">The sequence shown here is derived from an EMBL/GenBank/DDBJ whole genome shotgun (WGS) entry which is preliminary data.</text>
</comment>
<dbReference type="EMBL" id="JYDJ01000020">
    <property type="protein sequence ID" value="KRX49100.1"/>
    <property type="molecule type" value="Genomic_DNA"/>
</dbReference>